<keyword evidence="6" id="KW-1185">Reference proteome</keyword>
<evidence type="ECO:0000313" key="5">
    <source>
        <dbReference type="EMBL" id="TWX72112.1"/>
    </source>
</evidence>
<dbReference type="NCBIfam" id="TIGR02481">
    <property type="entry name" value="hemeryth_dom"/>
    <property type="match status" value="1"/>
</dbReference>
<reference evidence="5 6" key="1">
    <citation type="submission" date="2019-07" db="EMBL/GenBank/DDBJ databases">
        <title>Genomes of sea-ice associated Colwellia species.</title>
        <authorList>
            <person name="Bowman J.P."/>
        </authorList>
    </citation>
    <scope>NUCLEOTIDE SEQUENCE [LARGE SCALE GENOMIC DNA]</scope>
    <source>
        <strain evidence="5 6">ACAM 459</strain>
    </source>
</reference>
<dbReference type="CDD" id="cd12107">
    <property type="entry name" value="Hemerythrin"/>
    <property type="match status" value="1"/>
</dbReference>
<dbReference type="SUPFAM" id="SSF47188">
    <property type="entry name" value="Hemerythrin-like"/>
    <property type="match status" value="1"/>
</dbReference>
<keyword evidence="2" id="KW-0479">Metal-binding</keyword>
<comment type="caution">
    <text evidence="5">The sequence shown here is derived from an EMBL/GenBank/DDBJ whole genome shotgun (WGS) entry which is preliminary data.</text>
</comment>
<dbReference type="Gene3D" id="1.20.120.50">
    <property type="entry name" value="Hemerythrin-like"/>
    <property type="match status" value="1"/>
</dbReference>
<dbReference type="Pfam" id="PF01814">
    <property type="entry name" value="Hemerythrin"/>
    <property type="match status" value="1"/>
</dbReference>
<dbReference type="InterPro" id="IPR035938">
    <property type="entry name" value="Hemerythrin-like_sf"/>
</dbReference>
<dbReference type="GO" id="GO:0046872">
    <property type="term" value="F:metal ion binding"/>
    <property type="evidence" value="ECO:0007669"/>
    <property type="project" value="UniProtKB-KW"/>
</dbReference>
<name>A0A5C6QTR8_9GAMM</name>
<dbReference type="PANTHER" id="PTHR37164">
    <property type="entry name" value="BACTERIOHEMERYTHRIN"/>
    <property type="match status" value="1"/>
</dbReference>
<dbReference type="InterPro" id="IPR012312">
    <property type="entry name" value="Hemerythrin-like"/>
</dbReference>
<evidence type="ECO:0000256" key="1">
    <source>
        <dbReference type="ARBA" id="ARBA00010587"/>
    </source>
</evidence>
<dbReference type="AlphaFoldDB" id="A0A5C6QTR8"/>
<dbReference type="OrthoDB" id="9813903at2"/>
<dbReference type="EMBL" id="VOLT01000001">
    <property type="protein sequence ID" value="TWX72112.1"/>
    <property type="molecule type" value="Genomic_DNA"/>
</dbReference>
<gene>
    <name evidence="5" type="ORF">ESZ36_02475</name>
</gene>
<evidence type="ECO:0000259" key="4">
    <source>
        <dbReference type="Pfam" id="PF01814"/>
    </source>
</evidence>
<evidence type="ECO:0000256" key="3">
    <source>
        <dbReference type="ARBA" id="ARBA00023004"/>
    </source>
</evidence>
<evidence type="ECO:0000313" key="6">
    <source>
        <dbReference type="Proteomes" id="UP000321822"/>
    </source>
</evidence>
<dbReference type="InterPro" id="IPR012827">
    <property type="entry name" value="Hemerythrin_metal-bd"/>
</dbReference>
<accession>A0A5C6QTR8</accession>
<evidence type="ECO:0000256" key="2">
    <source>
        <dbReference type="ARBA" id="ARBA00022723"/>
    </source>
</evidence>
<dbReference type="RefSeq" id="WP_146783046.1">
    <property type="nucleotide sequence ID" value="NZ_VOLT01000001.1"/>
</dbReference>
<dbReference type="InterPro" id="IPR050669">
    <property type="entry name" value="Hemerythrin"/>
</dbReference>
<dbReference type="PANTHER" id="PTHR37164:SF1">
    <property type="entry name" value="BACTERIOHEMERYTHRIN"/>
    <property type="match status" value="1"/>
</dbReference>
<organism evidence="5 6">
    <name type="scientific">Colwellia demingiae</name>
    <dbReference type="NCBI Taxonomy" id="89401"/>
    <lineage>
        <taxon>Bacteria</taxon>
        <taxon>Pseudomonadati</taxon>
        <taxon>Pseudomonadota</taxon>
        <taxon>Gammaproteobacteria</taxon>
        <taxon>Alteromonadales</taxon>
        <taxon>Colwelliaceae</taxon>
        <taxon>Colwellia</taxon>
    </lineage>
</organism>
<dbReference type="NCBIfam" id="NF033749">
    <property type="entry name" value="bact_hemeryth"/>
    <property type="match status" value="1"/>
</dbReference>
<protein>
    <submittedName>
        <fullName evidence="5">Bacteriohemerythrin</fullName>
    </submittedName>
</protein>
<feature type="domain" description="Hemerythrin-like" evidence="4">
    <location>
        <begin position="13"/>
        <end position="125"/>
    </location>
</feature>
<sequence>MTQVIWQDSYSIGINTIDTQHKQLFDIMNKIYVASEDDSDIDVIMPLFDELQDYTKYHFDEEEQYFTTLSQGSIEKHKSEHQFFIDELDKIKQQSLRIGTISLELLYFLNDWLVNHIQVEDPKYLDHENIS</sequence>
<keyword evidence="3" id="KW-0408">Iron</keyword>
<proteinExistence type="inferred from homology"/>
<comment type="similarity">
    <text evidence="1">Belongs to the hemerythrin family.</text>
</comment>
<dbReference type="Proteomes" id="UP000321822">
    <property type="component" value="Unassembled WGS sequence"/>
</dbReference>